<accession>A0A6C0F0L9</accession>
<proteinExistence type="predicted"/>
<organism evidence="1">
    <name type="scientific">viral metagenome</name>
    <dbReference type="NCBI Taxonomy" id="1070528"/>
    <lineage>
        <taxon>unclassified sequences</taxon>
        <taxon>metagenomes</taxon>
        <taxon>organismal metagenomes</taxon>
    </lineage>
</organism>
<evidence type="ECO:0000313" key="1">
    <source>
        <dbReference type="EMBL" id="QHT34079.1"/>
    </source>
</evidence>
<dbReference type="EMBL" id="MN738985">
    <property type="protein sequence ID" value="QHT34079.1"/>
    <property type="molecule type" value="Genomic_DNA"/>
</dbReference>
<protein>
    <submittedName>
        <fullName evidence="1">Uncharacterized protein</fullName>
    </submittedName>
</protein>
<reference evidence="1" key="1">
    <citation type="journal article" date="2020" name="Nature">
        <title>Giant virus diversity and host interactions through global metagenomics.</title>
        <authorList>
            <person name="Schulz F."/>
            <person name="Roux S."/>
            <person name="Paez-Espino D."/>
            <person name="Jungbluth S."/>
            <person name="Walsh D.A."/>
            <person name="Denef V.J."/>
            <person name="McMahon K.D."/>
            <person name="Konstantinidis K.T."/>
            <person name="Eloe-Fadrosh E.A."/>
            <person name="Kyrpides N.C."/>
            <person name="Woyke T."/>
        </authorList>
    </citation>
    <scope>NUCLEOTIDE SEQUENCE</scope>
    <source>
        <strain evidence="1">GVMAG-M-3300009161-52</strain>
    </source>
</reference>
<dbReference type="AlphaFoldDB" id="A0A6C0F0L9"/>
<sequence>MSSLKPSILVSPAYTTNNIDNQQAGWYQVSPNAGELALRVNYTDIGISGEIRLNVLDTPPKFQGNNGFEWVDFNSTQGPEGPPGQNFINAVNFNNLSSNTEVSIEVPLASIFATTYINVGENLSNVNIRSLEGGTYDINSNLSTPSIILQQNSNVITISAQPLPYTWDFTEGKNTVSYLKNINSGWGENSRWVVQEGSNVLQGQAVRLTKDLSTSNIVIVPVTYSSLTSFVNPFTAPFNMLGIATENASGGESCIVCTKGITTALCTSNITTDFILTTEITTVGIDGIVGKDGGIFATTNIPTVDYIRAGYFLETSADISINNKILFYVDPKVQIG</sequence>
<name>A0A6C0F0L9_9ZZZZ</name>